<sequence length="88" mass="9705">AGLRVDKFFEVEMKVRDYELDQYGVVNNAIYASYCQHVDCGSKGNGCLSQQGLPPYPCVSRVSVQATALFIRGQQWLSDGDLSNNLLG</sequence>
<evidence type="ECO:0000256" key="2">
    <source>
        <dbReference type="ARBA" id="ARBA00022801"/>
    </source>
</evidence>
<evidence type="ECO:0000256" key="1">
    <source>
        <dbReference type="ARBA" id="ARBA00005953"/>
    </source>
</evidence>
<comment type="similarity">
    <text evidence="1">Belongs to the 4-hydroxybenzoyl-CoA thioesterase family.</text>
</comment>
<name>A0A453CPH9_AEGTS</name>
<reference evidence="3" key="3">
    <citation type="journal article" date="2017" name="Nature">
        <title>Genome sequence of the progenitor of the wheat D genome Aegilops tauschii.</title>
        <authorList>
            <person name="Luo M.C."/>
            <person name="Gu Y.Q."/>
            <person name="Puiu D."/>
            <person name="Wang H."/>
            <person name="Twardziok S.O."/>
            <person name="Deal K.R."/>
            <person name="Huo N."/>
            <person name="Zhu T."/>
            <person name="Wang L."/>
            <person name="Wang Y."/>
            <person name="McGuire P.E."/>
            <person name="Liu S."/>
            <person name="Long H."/>
            <person name="Ramasamy R.K."/>
            <person name="Rodriguez J.C."/>
            <person name="Van S.L."/>
            <person name="Yuan L."/>
            <person name="Wang Z."/>
            <person name="Xia Z."/>
            <person name="Xiao L."/>
            <person name="Anderson O.D."/>
            <person name="Ouyang S."/>
            <person name="Liang Y."/>
            <person name="Zimin A.V."/>
            <person name="Pertea G."/>
            <person name="Qi P."/>
            <person name="Bennetzen J.L."/>
            <person name="Dai X."/>
            <person name="Dawson M.W."/>
            <person name="Muller H.G."/>
            <person name="Kugler K."/>
            <person name="Rivarola-Duarte L."/>
            <person name="Spannagl M."/>
            <person name="Mayer K.F.X."/>
            <person name="Lu F.H."/>
            <person name="Bevan M.W."/>
            <person name="Leroy P."/>
            <person name="Li P."/>
            <person name="You F.M."/>
            <person name="Sun Q."/>
            <person name="Liu Z."/>
            <person name="Lyons E."/>
            <person name="Wicker T."/>
            <person name="Salzberg S.L."/>
            <person name="Devos K.M."/>
            <person name="Dvorak J."/>
        </authorList>
    </citation>
    <scope>NUCLEOTIDE SEQUENCE [LARGE SCALE GENOMIC DNA]</scope>
    <source>
        <strain evidence="3">cv. AL8/78</strain>
    </source>
</reference>
<dbReference type="Proteomes" id="UP000015105">
    <property type="component" value="Chromosome 2D"/>
</dbReference>
<dbReference type="SUPFAM" id="SSF54637">
    <property type="entry name" value="Thioesterase/thiol ester dehydrase-isomerase"/>
    <property type="match status" value="1"/>
</dbReference>
<evidence type="ECO:0000313" key="3">
    <source>
        <dbReference type="EnsemblPlants" id="AET2Gv20914100.4"/>
    </source>
</evidence>
<evidence type="ECO:0000313" key="4">
    <source>
        <dbReference type="Proteomes" id="UP000015105"/>
    </source>
</evidence>
<dbReference type="Gramene" id="AET2Gv20914100.4">
    <property type="protein sequence ID" value="AET2Gv20914100.4"/>
    <property type="gene ID" value="AET2Gv20914100"/>
</dbReference>
<evidence type="ECO:0008006" key="5">
    <source>
        <dbReference type="Google" id="ProtNLM"/>
    </source>
</evidence>
<reference evidence="3" key="5">
    <citation type="journal article" date="2021" name="G3 (Bethesda)">
        <title>Aegilops tauschii genome assembly Aet v5.0 features greater sequence contiguity and improved annotation.</title>
        <authorList>
            <person name="Wang L."/>
            <person name="Zhu T."/>
            <person name="Rodriguez J.C."/>
            <person name="Deal K.R."/>
            <person name="Dubcovsky J."/>
            <person name="McGuire P.E."/>
            <person name="Lux T."/>
            <person name="Spannagl M."/>
            <person name="Mayer K.F.X."/>
            <person name="Baldrich P."/>
            <person name="Meyers B.C."/>
            <person name="Huo N."/>
            <person name="Gu Y.Q."/>
            <person name="Zhou H."/>
            <person name="Devos K.M."/>
            <person name="Bennetzen J.L."/>
            <person name="Unver T."/>
            <person name="Budak H."/>
            <person name="Gulick P.J."/>
            <person name="Galiba G."/>
            <person name="Kalapos B."/>
            <person name="Nelson D.R."/>
            <person name="Li P."/>
            <person name="You F.M."/>
            <person name="Luo M.C."/>
            <person name="Dvorak J."/>
        </authorList>
    </citation>
    <scope>NUCLEOTIDE SEQUENCE [LARGE SCALE GENOMIC DNA]</scope>
    <source>
        <strain evidence="3">cv. AL8/78</strain>
    </source>
</reference>
<dbReference type="PANTHER" id="PTHR31793:SF27">
    <property type="entry name" value="NOVEL THIOESTERASE SUPERFAMILY DOMAIN AND SAPOSIN A-TYPE DOMAIN CONTAINING PROTEIN (0610012H03RIK)"/>
    <property type="match status" value="1"/>
</dbReference>
<keyword evidence="2" id="KW-0378">Hydrolase</keyword>
<reference evidence="3" key="4">
    <citation type="submission" date="2019-03" db="UniProtKB">
        <authorList>
            <consortium name="EnsemblPlants"/>
        </authorList>
    </citation>
    <scope>IDENTIFICATION</scope>
</reference>
<protein>
    <recommendedName>
        <fullName evidence="5">Thioesterase domain-containing protein</fullName>
    </recommendedName>
</protein>
<dbReference type="GO" id="GO:0009507">
    <property type="term" value="C:chloroplast"/>
    <property type="evidence" value="ECO:0007669"/>
    <property type="project" value="TreeGrafter"/>
</dbReference>
<dbReference type="Gene3D" id="3.10.129.10">
    <property type="entry name" value="Hotdog Thioesterase"/>
    <property type="match status" value="1"/>
</dbReference>
<keyword evidence="4" id="KW-1185">Reference proteome</keyword>
<reference evidence="4" key="2">
    <citation type="journal article" date="2017" name="Nat. Plants">
        <title>The Aegilops tauschii genome reveals multiple impacts of transposons.</title>
        <authorList>
            <person name="Zhao G."/>
            <person name="Zou C."/>
            <person name="Li K."/>
            <person name="Wang K."/>
            <person name="Li T."/>
            <person name="Gao L."/>
            <person name="Zhang X."/>
            <person name="Wang H."/>
            <person name="Yang Z."/>
            <person name="Liu X."/>
            <person name="Jiang W."/>
            <person name="Mao L."/>
            <person name="Kong X."/>
            <person name="Jiao Y."/>
            <person name="Jia J."/>
        </authorList>
    </citation>
    <scope>NUCLEOTIDE SEQUENCE [LARGE SCALE GENOMIC DNA]</scope>
    <source>
        <strain evidence="4">cv. AL8/78</strain>
    </source>
</reference>
<dbReference type="GO" id="GO:0016297">
    <property type="term" value="F:fatty acyl-[ACP] hydrolase activity"/>
    <property type="evidence" value="ECO:0007669"/>
    <property type="project" value="TreeGrafter"/>
</dbReference>
<dbReference type="AlphaFoldDB" id="A0A453CPH9"/>
<reference evidence="4" key="1">
    <citation type="journal article" date="2014" name="Science">
        <title>Ancient hybridizations among the ancestral genomes of bread wheat.</title>
        <authorList>
            <consortium name="International Wheat Genome Sequencing Consortium,"/>
            <person name="Marcussen T."/>
            <person name="Sandve S.R."/>
            <person name="Heier L."/>
            <person name="Spannagl M."/>
            <person name="Pfeifer M."/>
            <person name="Jakobsen K.S."/>
            <person name="Wulff B.B."/>
            <person name="Steuernagel B."/>
            <person name="Mayer K.F."/>
            <person name="Olsen O.A."/>
        </authorList>
    </citation>
    <scope>NUCLEOTIDE SEQUENCE [LARGE SCALE GENOMIC DNA]</scope>
    <source>
        <strain evidence="4">cv. AL8/78</strain>
    </source>
</reference>
<dbReference type="InterPro" id="IPR050563">
    <property type="entry name" value="4-hydroxybenzoyl-CoA_TE"/>
</dbReference>
<organism evidence="3 4">
    <name type="scientific">Aegilops tauschii subsp. strangulata</name>
    <name type="common">Goatgrass</name>
    <dbReference type="NCBI Taxonomy" id="200361"/>
    <lineage>
        <taxon>Eukaryota</taxon>
        <taxon>Viridiplantae</taxon>
        <taxon>Streptophyta</taxon>
        <taxon>Embryophyta</taxon>
        <taxon>Tracheophyta</taxon>
        <taxon>Spermatophyta</taxon>
        <taxon>Magnoliopsida</taxon>
        <taxon>Liliopsida</taxon>
        <taxon>Poales</taxon>
        <taxon>Poaceae</taxon>
        <taxon>BOP clade</taxon>
        <taxon>Pooideae</taxon>
        <taxon>Triticodae</taxon>
        <taxon>Triticeae</taxon>
        <taxon>Triticinae</taxon>
        <taxon>Aegilops</taxon>
    </lineage>
</organism>
<dbReference type="EnsemblPlants" id="AET2Gv20914100.4">
    <property type="protein sequence ID" value="AET2Gv20914100.4"/>
    <property type="gene ID" value="AET2Gv20914100"/>
</dbReference>
<dbReference type="InterPro" id="IPR029069">
    <property type="entry name" value="HotDog_dom_sf"/>
</dbReference>
<accession>A0A453CPH9</accession>
<proteinExistence type="inferred from homology"/>
<dbReference type="PANTHER" id="PTHR31793">
    <property type="entry name" value="4-HYDROXYBENZOYL-COA THIOESTERASE FAMILY MEMBER"/>
    <property type="match status" value="1"/>
</dbReference>